<evidence type="ECO:0000256" key="2">
    <source>
        <dbReference type="ARBA" id="ARBA00022692"/>
    </source>
</evidence>
<sequence>MPAAAMVAVPLGSKEWVNARQQCRVISVICFACPGFFNALQGLGGAGMKSTVAADAANVALYLCFAVAGFFGGSLFNMLGVRKLIVAGSATYCLYAAAAYVAREKDTLESYCVFVLAGALLGIGAASLWTAQGAVMVAYAAPEERGRFIGEFWLIFNLGGFLGGLLQFIINYDGEEATASNGWTYLVFVCVMVSGSAIGWFMIAPPDRVMRSDGVPVTVYPAKPVGKELRDTVTVVKEGAMVLLMPLFLGTNFYYPYVFNCVNASSFTARSRGFNSASYWVSQMLGAVVVGRFLDRTDLCVRARAKLALLGLIIGGICVYSYGAIVEEFSLRFIRRGAALDVISNPGGSLSIISLLVAYGFLESILQAYCYWLLGVLASGNANVSAKYTGFYKAAQSLGAALGWALDTPAVGVSCRSQFWLCGLVFTMGLLPVSHVVRTALRTSGERSVGVE</sequence>
<organism evidence="8">
    <name type="scientific">Perkinsus marinus (strain ATCC 50983 / TXsc)</name>
    <dbReference type="NCBI Taxonomy" id="423536"/>
    <lineage>
        <taxon>Eukaryota</taxon>
        <taxon>Sar</taxon>
        <taxon>Alveolata</taxon>
        <taxon>Perkinsozoa</taxon>
        <taxon>Perkinsea</taxon>
        <taxon>Perkinsida</taxon>
        <taxon>Perkinsidae</taxon>
        <taxon>Perkinsus</taxon>
    </lineage>
</organism>
<feature type="transmembrane region" description="Helical" evidence="5">
    <location>
        <begin position="59"/>
        <end position="77"/>
    </location>
</feature>
<dbReference type="PANTHER" id="PTHR23294">
    <property type="entry name" value="ET TRANSLATION PRODUCT-RELATED"/>
    <property type="match status" value="1"/>
</dbReference>
<keyword evidence="8" id="KW-1185">Reference proteome</keyword>
<keyword evidence="3 5" id="KW-1133">Transmembrane helix</keyword>
<dbReference type="GeneID" id="9062874"/>
<dbReference type="Proteomes" id="UP000007800">
    <property type="component" value="Unassembled WGS sequence"/>
</dbReference>
<evidence type="ECO:0000256" key="5">
    <source>
        <dbReference type="SAM" id="Phobius"/>
    </source>
</evidence>
<dbReference type="PROSITE" id="PS50850">
    <property type="entry name" value="MFS"/>
    <property type="match status" value="1"/>
</dbReference>
<protein>
    <recommendedName>
        <fullName evidence="6">Major facilitator superfamily (MFS) profile domain-containing protein</fullName>
    </recommendedName>
</protein>
<feature type="transmembrane region" description="Helical" evidence="5">
    <location>
        <begin position="114"/>
        <end position="140"/>
    </location>
</feature>
<reference evidence="7 8" key="1">
    <citation type="submission" date="2008-07" db="EMBL/GenBank/DDBJ databases">
        <authorList>
            <person name="El-Sayed N."/>
            <person name="Caler E."/>
            <person name="Inman J."/>
            <person name="Amedeo P."/>
            <person name="Hass B."/>
            <person name="Wortman J."/>
        </authorList>
    </citation>
    <scope>NUCLEOTIDE SEQUENCE [LARGE SCALE GENOMIC DNA]</scope>
    <source>
        <strain evidence="8">ATCC 50983 / TXsc</strain>
    </source>
</reference>
<feature type="transmembrane region" description="Helical" evidence="5">
    <location>
        <begin position="307"/>
        <end position="325"/>
    </location>
</feature>
<keyword evidence="4 5" id="KW-0472">Membrane</keyword>
<feature type="transmembrane region" description="Helical" evidence="5">
    <location>
        <begin position="182"/>
        <end position="203"/>
    </location>
</feature>
<accession>C5KDA3</accession>
<dbReference type="PANTHER" id="PTHR23294:SF59">
    <property type="entry name" value="UNC93-LIKE PROTEIN C922.05C"/>
    <property type="match status" value="1"/>
</dbReference>
<dbReference type="Gene3D" id="1.20.1250.20">
    <property type="entry name" value="MFS general substrate transporter like domains"/>
    <property type="match status" value="1"/>
</dbReference>
<proteinExistence type="predicted"/>
<dbReference type="OMA" id="MICDADK"/>
<dbReference type="OrthoDB" id="440934at2759"/>
<dbReference type="InterPro" id="IPR020846">
    <property type="entry name" value="MFS_dom"/>
</dbReference>
<feature type="domain" description="Major facilitator superfamily (MFS) profile" evidence="6">
    <location>
        <begin position="1"/>
        <end position="441"/>
    </location>
</feature>
<name>C5KDA3_PERM5</name>
<dbReference type="GO" id="GO:0016020">
    <property type="term" value="C:membrane"/>
    <property type="evidence" value="ECO:0007669"/>
    <property type="project" value="UniProtKB-SubCell"/>
</dbReference>
<evidence type="ECO:0000256" key="1">
    <source>
        <dbReference type="ARBA" id="ARBA00004141"/>
    </source>
</evidence>
<evidence type="ECO:0000313" key="8">
    <source>
        <dbReference type="Proteomes" id="UP000007800"/>
    </source>
</evidence>
<dbReference type="Pfam" id="PF07690">
    <property type="entry name" value="MFS_1"/>
    <property type="match status" value="1"/>
</dbReference>
<evidence type="ECO:0000259" key="6">
    <source>
        <dbReference type="PROSITE" id="PS50850"/>
    </source>
</evidence>
<comment type="subcellular location">
    <subcellularLocation>
        <location evidence="1">Membrane</location>
        <topology evidence="1">Multi-pass membrane protein</topology>
    </subcellularLocation>
</comment>
<dbReference type="InParanoid" id="C5KDA3"/>
<keyword evidence="2 5" id="KW-0812">Transmembrane</keyword>
<dbReference type="RefSeq" id="XP_002785740.1">
    <property type="nucleotide sequence ID" value="XM_002785694.1"/>
</dbReference>
<feature type="transmembrane region" description="Helical" evidence="5">
    <location>
        <begin position="152"/>
        <end position="170"/>
    </location>
</feature>
<feature type="transmembrane region" description="Helical" evidence="5">
    <location>
        <begin position="239"/>
        <end position="257"/>
    </location>
</feature>
<dbReference type="InterPro" id="IPR036259">
    <property type="entry name" value="MFS_trans_sf"/>
</dbReference>
<dbReference type="AlphaFoldDB" id="C5KDA3"/>
<evidence type="ECO:0000256" key="3">
    <source>
        <dbReference type="ARBA" id="ARBA00022989"/>
    </source>
</evidence>
<dbReference type="GO" id="GO:0022857">
    <property type="term" value="F:transmembrane transporter activity"/>
    <property type="evidence" value="ECO:0007669"/>
    <property type="project" value="InterPro"/>
</dbReference>
<dbReference type="EMBL" id="GG672055">
    <property type="protein sequence ID" value="EER17536.1"/>
    <property type="molecule type" value="Genomic_DNA"/>
</dbReference>
<dbReference type="InterPro" id="IPR011701">
    <property type="entry name" value="MFS"/>
</dbReference>
<evidence type="ECO:0000313" key="7">
    <source>
        <dbReference type="EMBL" id="EER17536.1"/>
    </source>
</evidence>
<dbReference type="InterPro" id="IPR051617">
    <property type="entry name" value="UNC-93-like_regulator"/>
</dbReference>
<dbReference type="SUPFAM" id="SSF103473">
    <property type="entry name" value="MFS general substrate transporter"/>
    <property type="match status" value="1"/>
</dbReference>
<gene>
    <name evidence="7" type="ORF">Pmar_PMAR008098</name>
</gene>
<evidence type="ECO:0000256" key="4">
    <source>
        <dbReference type="ARBA" id="ARBA00023136"/>
    </source>
</evidence>